<gene>
    <name evidence="2" type="ORF">CXB51_023553</name>
</gene>
<dbReference type="AlphaFoldDB" id="A0A8J5Y6J6"/>
<reference evidence="2 3" key="1">
    <citation type="journal article" date="2021" name="bioRxiv">
        <title>The Gossypium anomalum genome as a resource for cotton improvement and evolutionary analysis of hybrid incompatibility.</title>
        <authorList>
            <person name="Grover C.E."/>
            <person name="Yuan D."/>
            <person name="Arick M.A."/>
            <person name="Miller E.R."/>
            <person name="Hu G."/>
            <person name="Peterson D.G."/>
            <person name="Wendel J.F."/>
            <person name="Udall J.A."/>
        </authorList>
    </citation>
    <scope>NUCLEOTIDE SEQUENCE [LARGE SCALE GENOMIC DNA]</scope>
    <source>
        <strain evidence="2">JFW-Udall</strain>
        <tissue evidence="2">Leaf</tissue>
    </source>
</reference>
<feature type="region of interest" description="Disordered" evidence="1">
    <location>
        <begin position="1"/>
        <end position="31"/>
    </location>
</feature>
<evidence type="ECO:0000313" key="2">
    <source>
        <dbReference type="EMBL" id="KAG8483821.1"/>
    </source>
</evidence>
<protein>
    <submittedName>
        <fullName evidence="2">Uncharacterized protein</fullName>
    </submittedName>
</protein>
<organism evidence="2 3">
    <name type="scientific">Gossypium anomalum</name>
    <dbReference type="NCBI Taxonomy" id="47600"/>
    <lineage>
        <taxon>Eukaryota</taxon>
        <taxon>Viridiplantae</taxon>
        <taxon>Streptophyta</taxon>
        <taxon>Embryophyta</taxon>
        <taxon>Tracheophyta</taxon>
        <taxon>Spermatophyta</taxon>
        <taxon>Magnoliopsida</taxon>
        <taxon>eudicotyledons</taxon>
        <taxon>Gunneridae</taxon>
        <taxon>Pentapetalae</taxon>
        <taxon>rosids</taxon>
        <taxon>malvids</taxon>
        <taxon>Malvales</taxon>
        <taxon>Malvaceae</taxon>
        <taxon>Malvoideae</taxon>
        <taxon>Gossypium</taxon>
    </lineage>
</organism>
<name>A0A8J5Y6J6_9ROSI</name>
<evidence type="ECO:0000313" key="3">
    <source>
        <dbReference type="Proteomes" id="UP000701853"/>
    </source>
</evidence>
<keyword evidence="3" id="KW-1185">Reference proteome</keyword>
<dbReference type="EMBL" id="JAHUZN010000009">
    <property type="protein sequence ID" value="KAG8483821.1"/>
    <property type="molecule type" value="Genomic_DNA"/>
</dbReference>
<dbReference type="Proteomes" id="UP000701853">
    <property type="component" value="Chromosome 9"/>
</dbReference>
<proteinExistence type="predicted"/>
<accession>A0A8J5Y6J6</accession>
<sequence>MLFAARPMPRPSTAPKVASDQGSKALRRRKHDAHAALKTRVAWDAEVVGGTATVASTGAGFFVEEFSPVADATKVLKLNVLDH</sequence>
<comment type="caution">
    <text evidence="2">The sequence shown here is derived from an EMBL/GenBank/DDBJ whole genome shotgun (WGS) entry which is preliminary data.</text>
</comment>
<evidence type="ECO:0000256" key="1">
    <source>
        <dbReference type="SAM" id="MobiDB-lite"/>
    </source>
</evidence>